<protein>
    <submittedName>
        <fullName evidence="1">BZ3500_MvSof-1268-A1-R1_Chr3-1g05950 protein</fullName>
    </submittedName>
</protein>
<evidence type="ECO:0000313" key="2">
    <source>
        <dbReference type="Proteomes" id="UP000249723"/>
    </source>
</evidence>
<gene>
    <name evidence="1" type="ORF">BZ3500_MVSOF-1268-A1-R1_CHR3-1G05950</name>
</gene>
<reference evidence="2" key="1">
    <citation type="submission" date="2016-10" db="EMBL/GenBank/DDBJ databases">
        <authorList>
            <person name="Jeantristanb JTB J.-T."/>
            <person name="Ricardo R."/>
        </authorList>
    </citation>
    <scope>NUCLEOTIDE SEQUENCE [LARGE SCALE GENOMIC DNA]</scope>
</reference>
<dbReference type="AlphaFoldDB" id="A0A2X0L4F4"/>
<organism evidence="1 2">
    <name type="scientific">Microbotryum saponariae</name>
    <dbReference type="NCBI Taxonomy" id="289078"/>
    <lineage>
        <taxon>Eukaryota</taxon>
        <taxon>Fungi</taxon>
        <taxon>Dikarya</taxon>
        <taxon>Basidiomycota</taxon>
        <taxon>Pucciniomycotina</taxon>
        <taxon>Microbotryomycetes</taxon>
        <taxon>Microbotryales</taxon>
        <taxon>Microbotryaceae</taxon>
        <taxon>Microbotryum</taxon>
    </lineage>
</organism>
<dbReference type="Proteomes" id="UP000249723">
    <property type="component" value="Unassembled WGS sequence"/>
</dbReference>
<sequence>MPFASRPCPLQKRIMLISSAQQRAYNCAEDSVQDAPNSMRFVSEIVGMSRLHAVSDAKPKTKSKVSGRVFECS</sequence>
<name>A0A2X0L4F4_9BASI</name>
<proteinExistence type="predicted"/>
<keyword evidence="2" id="KW-1185">Reference proteome</keyword>
<evidence type="ECO:0000313" key="1">
    <source>
        <dbReference type="EMBL" id="SCZ99328.1"/>
    </source>
</evidence>
<dbReference type="EMBL" id="FMWP01000096">
    <property type="protein sequence ID" value="SCZ99328.1"/>
    <property type="molecule type" value="Genomic_DNA"/>
</dbReference>
<accession>A0A2X0L4F4</accession>